<evidence type="ECO:0000256" key="1">
    <source>
        <dbReference type="ARBA" id="ARBA00008791"/>
    </source>
</evidence>
<keyword evidence="3" id="KW-0067">ATP-binding</keyword>
<evidence type="ECO:0000256" key="3">
    <source>
        <dbReference type="ARBA" id="ARBA00022840"/>
    </source>
</evidence>
<dbReference type="Pfam" id="PF00582">
    <property type="entry name" value="Usp"/>
    <property type="match status" value="2"/>
</dbReference>
<comment type="similarity">
    <text evidence="1">Belongs to the universal stress protein A family.</text>
</comment>
<dbReference type="EMBL" id="CP074371">
    <property type="protein sequence ID" value="QVI19234.1"/>
    <property type="molecule type" value="Genomic_DNA"/>
</dbReference>
<dbReference type="RefSeq" id="WP_213555268.1">
    <property type="nucleotide sequence ID" value="NZ_JBHZDI010000273.1"/>
</dbReference>
<dbReference type="Gene3D" id="3.40.50.620">
    <property type="entry name" value="HUPs"/>
    <property type="match status" value="2"/>
</dbReference>
<dbReference type="InterPro" id="IPR014729">
    <property type="entry name" value="Rossmann-like_a/b/a_fold"/>
</dbReference>
<keyword evidence="6" id="KW-1185">Reference proteome</keyword>
<evidence type="ECO:0000259" key="4">
    <source>
        <dbReference type="Pfam" id="PF00582"/>
    </source>
</evidence>
<dbReference type="InterPro" id="IPR006015">
    <property type="entry name" value="Universal_stress_UspA"/>
</dbReference>
<feature type="domain" description="UspA" evidence="4">
    <location>
        <begin position="21"/>
        <end position="157"/>
    </location>
</feature>
<keyword evidence="2" id="KW-0547">Nucleotide-binding</keyword>
<gene>
    <name evidence="5" type="ORF">KHQ06_22680</name>
</gene>
<name>A0ABX8CGZ8_9NOCA</name>
<dbReference type="PANTHER" id="PTHR46268:SF27">
    <property type="entry name" value="UNIVERSAL STRESS PROTEIN RV2623"/>
    <property type="match status" value="1"/>
</dbReference>
<dbReference type="PANTHER" id="PTHR46268">
    <property type="entry name" value="STRESS RESPONSE PROTEIN NHAX"/>
    <property type="match status" value="1"/>
</dbReference>
<dbReference type="InterPro" id="IPR006016">
    <property type="entry name" value="UspA"/>
</dbReference>
<feature type="domain" description="UspA" evidence="4">
    <location>
        <begin position="169"/>
        <end position="302"/>
    </location>
</feature>
<sequence length="315" mass="33433">MEENAVPPTSVDRSDQDDLGIVVGTDGSEISYQAVAWAAVEAQLRGCPLRIVASYANPIVPGALELGPDDMRDLRAQGQQVLADAARIALHTVPGESLRLSTELIFDMITTALIDRSRRAQLLVVGNRGQGAIRRAVLGSVSTVLARQAHCPVAVVHGVAETDPESVSKPVVVGVDGSANSAPAIEFAFGEASRRKVDLIAVHAWNDATGFDLPVVGWESIRKTEDVLLGSALAGYEARYPEVTVRRVVAWDTPVRALLEHAEHAQLVVVGSHGRSGFSGMLLGSVSTALLHLARCPVLVVRQAAQTRVEEPTGQ</sequence>
<dbReference type="SUPFAM" id="SSF52402">
    <property type="entry name" value="Adenine nucleotide alpha hydrolases-like"/>
    <property type="match status" value="2"/>
</dbReference>
<dbReference type="Proteomes" id="UP000683310">
    <property type="component" value="Chromosome"/>
</dbReference>
<evidence type="ECO:0000313" key="5">
    <source>
        <dbReference type="EMBL" id="QVI19234.1"/>
    </source>
</evidence>
<proteinExistence type="inferred from homology"/>
<protein>
    <submittedName>
        <fullName evidence="5">Universal stress protein</fullName>
    </submittedName>
</protein>
<evidence type="ECO:0000256" key="2">
    <source>
        <dbReference type="ARBA" id="ARBA00022741"/>
    </source>
</evidence>
<reference evidence="5 6" key="1">
    <citation type="submission" date="2021-04" db="EMBL/GenBank/DDBJ databases">
        <title>Nocardia tengchongensis.</title>
        <authorList>
            <person name="Zhuang k."/>
            <person name="Ran Y."/>
            <person name="Li W."/>
        </authorList>
    </citation>
    <scope>NUCLEOTIDE SEQUENCE [LARGE SCALE GENOMIC DNA]</scope>
    <source>
        <strain evidence="5 6">CFH S0057</strain>
    </source>
</reference>
<accession>A0ABX8CGZ8</accession>
<organism evidence="5 6">
    <name type="scientific">Nocardia tengchongensis</name>
    <dbReference type="NCBI Taxonomy" id="2055889"/>
    <lineage>
        <taxon>Bacteria</taxon>
        <taxon>Bacillati</taxon>
        <taxon>Actinomycetota</taxon>
        <taxon>Actinomycetes</taxon>
        <taxon>Mycobacteriales</taxon>
        <taxon>Nocardiaceae</taxon>
        <taxon>Nocardia</taxon>
    </lineage>
</organism>
<evidence type="ECO:0000313" key="6">
    <source>
        <dbReference type="Proteomes" id="UP000683310"/>
    </source>
</evidence>
<dbReference type="PRINTS" id="PR01438">
    <property type="entry name" value="UNVRSLSTRESS"/>
</dbReference>